<evidence type="ECO:0000256" key="5">
    <source>
        <dbReference type="ARBA" id="ARBA00023136"/>
    </source>
</evidence>
<feature type="transmembrane region" description="Helical" evidence="7">
    <location>
        <begin position="292"/>
        <end position="318"/>
    </location>
</feature>
<dbReference type="EMBL" id="UINC01001390">
    <property type="protein sequence ID" value="SUZ79529.1"/>
    <property type="molecule type" value="Genomic_DNA"/>
</dbReference>
<evidence type="ECO:0008006" key="11">
    <source>
        <dbReference type="Google" id="ProtNLM"/>
    </source>
</evidence>
<comment type="subcellular location">
    <subcellularLocation>
        <location evidence="1">Cell membrane</location>
        <topology evidence="1">Multi-pass membrane protein</topology>
    </subcellularLocation>
</comment>
<organism evidence="10">
    <name type="scientific">marine metagenome</name>
    <dbReference type="NCBI Taxonomy" id="408172"/>
    <lineage>
        <taxon>unclassified sequences</taxon>
        <taxon>metagenomes</taxon>
        <taxon>ecological metagenomes</taxon>
    </lineage>
</organism>
<feature type="domain" description="ABC3 transporter permease C-terminal" evidence="8">
    <location>
        <begin position="296"/>
        <end position="413"/>
    </location>
</feature>
<reference evidence="10" key="1">
    <citation type="submission" date="2018-05" db="EMBL/GenBank/DDBJ databases">
        <authorList>
            <person name="Lanie J.A."/>
            <person name="Ng W.-L."/>
            <person name="Kazmierczak K.M."/>
            <person name="Andrzejewski T.M."/>
            <person name="Davidsen T.M."/>
            <person name="Wayne K.J."/>
            <person name="Tettelin H."/>
            <person name="Glass J.I."/>
            <person name="Rusch D."/>
            <person name="Podicherti R."/>
            <person name="Tsui H.-C.T."/>
            <person name="Winkler M.E."/>
        </authorList>
    </citation>
    <scope>NUCLEOTIDE SEQUENCE</scope>
</reference>
<dbReference type="GO" id="GO:0005886">
    <property type="term" value="C:plasma membrane"/>
    <property type="evidence" value="ECO:0007669"/>
    <property type="project" value="UniProtKB-SubCell"/>
</dbReference>
<dbReference type="PANTHER" id="PTHR30572:SF4">
    <property type="entry name" value="ABC TRANSPORTER PERMEASE YTRF"/>
    <property type="match status" value="1"/>
</dbReference>
<dbReference type="GO" id="GO:0022857">
    <property type="term" value="F:transmembrane transporter activity"/>
    <property type="evidence" value="ECO:0007669"/>
    <property type="project" value="TreeGrafter"/>
</dbReference>
<keyword evidence="4 7" id="KW-1133">Transmembrane helix</keyword>
<keyword evidence="3 7" id="KW-0812">Transmembrane</keyword>
<evidence type="ECO:0000313" key="10">
    <source>
        <dbReference type="EMBL" id="SUZ79529.1"/>
    </source>
</evidence>
<feature type="transmembrane region" description="Helical" evidence="7">
    <location>
        <begin position="22"/>
        <end position="42"/>
    </location>
</feature>
<evidence type="ECO:0000256" key="7">
    <source>
        <dbReference type="SAM" id="Phobius"/>
    </source>
</evidence>
<feature type="domain" description="MacB-like periplasmic core" evidence="9">
    <location>
        <begin position="21"/>
        <end position="258"/>
    </location>
</feature>
<dbReference type="InterPro" id="IPR050250">
    <property type="entry name" value="Macrolide_Exporter_MacB"/>
</dbReference>
<evidence type="ECO:0000256" key="2">
    <source>
        <dbReference type="ARBA" id="ARBA00022475"/>
    </source>
</evidence>
<dbReference type="PANTHER" id="PTHR30572">
    <property type="entry name" value="MEMBRANE COMPONENT OF TRANSPORTER-RELATED"/>
    <property type="match status" value="1"/>
</dbReference>
<protein>
    <recommendedName>
        <fullName evidence="11">FtsX-like permease family protein</fullName>
    </recommendedName>
</protein>
<dbReference type="Pfam" id="PF12704">
    <property type="entry name" value="MacB_PCD"/>
    <property type="match status" value="1"/>
</dbReference>
<name>A0A381QM50_9ZZZZ</name>
<accession>A0A381QM50</accession>
<evidence type="ECO:0000259" key="8">
    <source>
        <dbReference type="Pfam" id="PF02687"/>
    </source>
</evidence>
<feature type="transmembrane region" description="Helical" evidence="7">
    <location>
        <begin position="341"/>
        <end position="363"/>
    </location>
</feature>
<keyword evidence="2" id="KW-1003">Cell membrane</keyword>
<evidence type="ECO:0000256" key="4">
    <source>
        <dbReference type="ARBA" id="ARBA00022989"/>
    </source>
</evidence>
<keyword evidence="5 7" id="KW-0472">Membrane</keyword>
<dbReference type="InterPro" id="IPR003838">
    <property type="entry name" value="ABC3_permease_C"/>
</dbReference>
<dbReference type="AlphaFoldDB" id="A0A381QM50"/>
<evidence type="ECO:0000259" key="9">
    <source>
        <dbReference type="Pfam" id="PF12704"/>
    </source>
</evidence>
<dbReference type="Pfam" id="PF02687">
    <property type="entry name" value="FtsX"/>
    <property type="match status" value="1"/>
</dbReference>
<comment type="similarity">
    <text evidence="6">Belongs to the ABC-4 integral membrane protein family.</text>
</comment>
<gene>
    <name evidence="10" type="ORF">METZ01_LOCUS32383</name>
</gene>
<evidence type="ECO:0000256" key="6">
    <source>
        <dbReference type="ARBA" id="ARBA00038076"/>
    </source>
</evidence>
<sequence length="420" mass="43500">MTILDAVITGVKELLSNPLRSFLTLLGLIIGVSSVIIMVAVGQGAQEGVKAQIIGLGSDLTFVRPAATNNQQTGARGQAGSGLTLLASDADAIKEASLPGVIGVVPQLNFNAQAISGSNNLGVGIVGTTADYAPVRNLDPDYGRFINTQDVERKALSIALGSEVGKSLFPDNDGVGKTVRLSFAGGRVGFNFRVVGVMAPQGGRGEGSQDDYVFIPVPTLQSRIAFLRNPQGDININQITIRSDPTVDQGIVKDEVTKFLLRHHAVTEPDFTIQTQNELISAQEEVNATLSILLGSIAGISLIVGAIGVMNIMLVSVVERTKEIGIRRAVGATANDIATQFIIEALTVSIVGGALGVLLGVGVGIGVGGQQLMGQELNTVIKLWSIGLASGVAVSVGFISGVYPAFKAANVDPIVALRSA</sequence>
<feature type="transmembrane region" description="Helical" evidence="7">
    <location>
        <begin position="383"/>
        <end position="406"/>
    </location>
</feature>
<dbReference type="InterPro" id="IPR025857">
    <property type="entry name" value="MacB_PCD"/>
</dbReference>
<proteinExistence type="inferred from homology"/>
<evidence type="ECO:0000256" key="3">
    <source>
        <dbReference type="ARBA" id="ARBA00022692"/>
    </source>
</evidence>
<evidence type="ECO:0000256" key="1">
    <source>
        <dbReference type="ARBA" id="ARBA00004651"/>
    </source>
</evidence>